<evidence type="ECO:0000256" key="1">
    <source>
        <dbReference type="ARBA" id="ARBA00022730"/>
    </source>
</evidence>
<dbReference type="GO" id="GO:0006412">
    <property type="term" value="P:translation"/>
    <property type="evidence" value="ECO:0007669"/>
    <property type="project" value="UniProtKB-UniRule"/>
</dbReference>
<dbReference type="NCBIfam" id="NF004130">
    <property type="entry name" value="PRK05618.1-5"/>
    <property type="match status" value="1"/>
</dbReference>
<evidence type="ECO:0000259" key="6">
    <source>
        <dbReference type="Pfam" id="PF01386"/>
    </source>
</evidence>
<dbReference type="SUPFAM" id="SSF50715">
    <property type="entry name" value="Ribosomal protein L25-like"/>
    <property type="match status" value="1"/>
</dbReference>
<dbReference type="PANTHER" id="PTHR33284:SF1">
    <property type="entry name" value="RIBOSOMAL PROTEIN L25_GLN-TRNA SYNTHETASE, ANTI-CODON-BINDING DOMAIN-CONTAINING PROTEIN"/>
    <property type="match status" value="1"/>
</dbReference>
<comment type="function">
    <text evidence="5">This is one of the proteins that binds to the 5S RNA in the ribosome where it forms part of the central protuberance.</text>
</comment>
<feature type="domain" description="Large ribosomal subunit protein bL25 L25" evidence="6">
    <location>
        <begin position="7"/>
        <end position="92"/>
    </location>
</feature>
<sequence length="192" mass="20554">MSQVWTAELRTEEGKGASRRLRHAGKVPAIIYGGEQEAKSIALESRVVEHALNDIDLYNTVLTIEGAGDAESCVIKDLQRHPATGFVSHIDFQRASDSSRIVKRVPLKFVGQASAPGVKMGGLMSFMQSSVEVSCLTKDLPTAIEVDVSGLEAGTNLRLSQLALPEGVKLTALAHGNTDYDQAVVGIGKVKR</sequence>
<accession>A0A451G523</accession>
<comment type="similarity">
    <text evidence="5">Belongs to the bacterial ribosomal protein bL25 family. CTC subfamily.</text>
</comment>
<dbReference type="GO" id="GO:0008097">
    <property type="term" value="F:5S rRNA binding"/>
    <property type="evidence" value="ECO:0007669"/>
    <property type="project" value="InterPro"/>
</dbReference>
<evidence type="ECO:0000256" key="3">
    <source>
        <dbReference type="ARBA" id="ARBA00022980"/>
    </source>
</evidence>
<evidence type="ECO:0000313" key="8">
    <source>
        <dbReference type="EMBL" id="QAB14594.1"/>
    </source>
</evidence>
<evidence type="ECO:0000256" key="4">
    <source>
        <dbReference type="ARBA" id="ARBA00023274"/>
    </source>
</evidence>
<evidence type="ECO:0000256" key="2">
    <source>
        <dbReference type="ARBA" id="ARBA00022884"/>
    </source>
</evidence>
<feature type="domain" description="Large ribosomal subunit protein bL25 beta" evidence="7">
    <location>
        <begin position="104"/>
        <end position="187"/>
    </location>
</feature>
<dbReference type="InterPro" id="IPR011035">
    <property type="entry name" value="Ribosomal_bL25/Gln-tRNA_synth"/>
</dbReference>
<dbReference type="NCBIfam" id="NF004612">
    <property type="entry name" value="PRK05943.1"/>
    <property type="match status" value="1"/>
</dbReference>
<proteinExistence type="inferred from homology"/>
<dbReference type="AlphaFoldDB" id="A0A451G523"/>
<dbReference type="PANTHER" id="PTHR33284">
    <property type="entry name" value="RIBOSOMAL PROTEIN L25/GLN-TRNA SYNTHETASE, ANTI-CODON-BINDING DOMAIN-CONTAINING PROTEIN"/>
    <property type="match status" value="1"/>
</dbReference>
<dbReference type="HAMAP" id="MF_01334">
    <property type="entry name" value="Ribosomal_bL25_CTC"/>
    <property type="match status" value="1"/>
</dbReference>
<evidence type="ECO:0000256" key="5">
    <source>
        <dbReference type="HAMAP-Rule" id="MF_01334"/>
    </source>
</evidence>
<dbReference type="Pfam" id="PF14693">
    <property type="entry name" value="Ribosomal_TL5_C"/>
    <property type="match status" value="1"/>
</dbReference>
<keyword evidence="3 5" id="KW-0689">Ribosomal protein</keyword>
<dbReference type="InterPro" id="IPR037121">
    <property type="entry name" value="Ribosomal_bL25_C"/>
</dbReference>
<keyword evidence="1 5" id="KW-0699">rRNA-binding</keyword>
<dbReference type="InterPro" id="IPR020057">
    <property type="entry name" value="Ribosomal_bL25_b-dom"/>
</dbReference>
<dbReference type="NCBIfam" id="TIGR00731">
    <property type="entry name" value="bL25_bact_ctc"/>
    <property type="match status" value="1"/>
</dbReference>
<keyword evidence="9" id="KW-1185">Reference proteome</keyword>
<name>A0A451G523_9GAMM</name>
<dbReference type="EMBL" id="CP035033">
    <property type="protein sequence ID" value="QAB14594.1"/>
    <property type="molecule type" value="Genomic_DNA"/>
</dbReference>
<dbReference type="Gene3D" id="2.40.240.10">
    <property type="entry name" value="Ribosomal Protein L25, Chain P"/>
    <property type="match status" value="1"/>
</dbReference>
<evidence type="ECO:0000259" key="7">
    <source>
        <dbReference type="Pfam" id="PF14693"/>
    </source>
</evidence>
<dbReference type="InterPro" id="IPR020930">
    <property type="entry name" value="Ribosomal_uL5_bac-type"/>
</dbReference>
<protein>
    <recommendedName>
        <fullName evidence="5">Large ribosomal subunit protein bL25</fullName>
    </recommendedName>
    <alternativeName>
        <fullName evidence="5">General stress protein CTC</fullName>
    </alternativeName>
</protein>
<evidence type="ECO:0000313" key="9">
    <source>
        <dbReference type="Proteomes" id="UP000285478"/>
    </source>
</evidence>
<dbReference type="InterPro" id="IPR029751">
    <property type="entry name" value="Ribosomal_L25_dom"/>
</dbReference>
<dbReference type="InterPro" id="IPR020056">
    <property type="entry name" value="Rbsml_bL25/Gln-tRNA_synth_N"/>
</dbReference>
<comment type="subunit">
    <text evidence="5">Part of the 50S ribosomal subunit; part of the 5S rRNA/L5/L18/L25 subcomplex. Contacts the 5S rRNA. Binds to the 5S rRNA independently of L5 and L18.</text>
</comment>
<gene>
    <name evidence="5" type="primary">rplY</name>
    <name evidence="5" type="synonym">ctc</name>
    <name evidence="8" type="ORF">EPV75_02385</name>
</gene>
<dbReference type="Gene3D" id="2.170.120.20">
    <property type="entry name" value="Ribosomal protein L25, beta domain"/>
    <property type="match status" value="1"/>
</dbReference>
<dbReference type="RefSeq" id="WP_029939645.1">
    <property type="nucleotide sequence ID" value="NZ_CP035033.1"/>
</dbReference>
<dbReference type="Pfam" id="PF01386">
    <property type="entry name" value="Ribosomal_L25p"/>
    <property type="match status" value="1"/>
</dbReference>
<dbReference type="InterPro" id="IPR001021">
    <property type="entry name" value="Ribosomal_bL25_long"/>
</dbReference>
<dbReference type="GO" id="GO:0022625">
    <property type="term" value="C:cytosolic large ribosomal subunit"/>
    <property type="evidence" value="ECO:0007669"/>
    <property type="project" value="TreeGrafter"/>
</dbReference>
<organism evidence="8 9">
    <name type="scientific">Hydrogenovibrio thermophilus</name>
    <dbReference type="NCBI Taxonomy" id="265883"/>
    <lineage>
        <taxon>Bacteria</taxon>
        <taxon>Pseudomonadati</taxon>
        <taxon>Pseudomonadota</taxon>
        <taxon>Gammaproteobacteria</taxon>
        <taxon>Thiotrichales</taxon>
        <taxon>Piscirickettsiaceae</taxon>
        <taxon>Hydrogenovibrio</taxon>
    </lineage>
</organism>
<dbReference type="Proteomes" id="UP000285478">
    <property type="component" value="Chromosome"/>
</dbReference>
<keyword evidence="4 5" id="KW-0687">Ribonucleoprotein</keyword>
<keyword evidence="2 5" id="KW-0694">RNA-binding</keyword>
<dbReference type="KEGG" id="htr:EPV75_02385"/>
<dbReference type="GO" id="GO:0003735">
    <property type="term" value="F:structural constituent of ribosome"/>
    <property type="evidence" value="ECO:0007669"/>
    <property type="project" value="InterPro"/>
</dbReference>
<dbReference type="CDD" id="cd00495">
    <property type="entry name" value="Ribosomal_L25_TL5_CTC"/>
    <property type="match status" value="1"/>
</dbReference>
<reference evidence="8 9" key="1">
    <citation type="journal article" date="2018" name="Environ. Microbiol.">
        <title>Genomes of ubiquitous marine and hypersaline Hydrogenovibrio, Thiomicrorhabdus and Thiomicrospira spp. encode a diversity of mechanisms to sustain chemolithoautotrophy in heterogeneous environments.</title>
        <authorList>
            <person name="Scott K.M."/>
            <person name="Williams J."/>
            <person name="Porter C.M.B."/>
            <person name="Russel S."/>
            <person name="Harmer T.L."/>
            <person name="Paul J.H."/>
            <person name="Antonen K.M."/>
            <person name="Bridges M.K."/>
            <person name="Camper G.J."/>
            <person name="Campla C.K."/>
            <person name="Casella L.G."/>
            <person name="Chase E."/>
            <person name="Conrad J.W."/>
            <person name="Cruz M.C."/>
            <person name="Dunlap D.S."/>
            <person name="Duran L."/>
            <person name="Fahsbender E.M."/>
            <person name="Goldsmith D.B."/>
            <person name="Keeley R.F."/>
            <person name="Kondoff M.R."/>
            <person name="Kussy B.I."/>
            <person name="Lane M.K."/>
            <person name="Lawler S."/>
            <person name="Leigh B.A."/>
            <person name="Lewis C."/>
            <person name="Lostal L.M."/>
            <person name="Marking D."/>
            <person name="Mancera P.A."/>
            <person name="McClenthan E.C."/>
            <person name="McIntyre E.A."/>
            <person name="Mine J.A."/>
            <person name="Modi S."/>
            <person name="Moore B.D."/>
            <person name="Morgan W.A."/>
            <person name="Nelson K.M."/>
            <person name="Nguyen K.N."/>
            <person name="Ogburn N."/>
            <person name="Parrino D.G."/>
            <person name="Pedapudi A.D."/>
            <person name="Pelham R.P."/>
            <person name="Preece A.M."/>
            <person name="Rampersad E.A."/>
            <person name="Richardson J.C."/>
            <person name="Rodgers C.M."/>
            <person name="Schaffer B.L."/>
            <person name="Sheridan N.E."/>
            <person name="Solone M.R."/>
            <person name="Staley Z.R."/>
            <person name="Tabuchi M."/>
            <person name="Waide R.J."/>
            <person name="Wanjugi P.W."/>
            <person name="Young S."/>
            <person name="Clum A."/>
            <person name="Daum C."/>
            <person name="Huntemann M."/>
            <person name="Ivanova N."/>
            <person name="Kyrpides N."/>
            <person name="Mikhailova N."/>
            <person name="Palaniappan K."/>
            <person name="Pillay M."/>
            <person name="Reddy T.B.K."/>
            <person name="Shapiro N."/>
            <person name="Stamatis D."/>
            <person name="Varghese N."/>
            <person name="Woyke T."/>
            <person name="Boden R."/>
            <person name="Freyermuth S.K."/>
            <person name="Kerfeld C.A."/>
        </authorList>
    </citation>
    <scope>NUCLEOTIDE SEQUENCE [LARGE SCALE GENOMIC DNA]</scope>
    <source>
        <strain evidence="8 9">JR-2</strain>
    </source>
</reference>